<dbReference type="SUPFAM" id="SSF51126">
    <property type="entry name" value="Pectin lyase-like"/>
    <property type="match status" value="2"/>
</dbReference>
<evidence type="ECO:0000256" key="1">
    <source>
        <dbReference type="ARBA" id="ARBA00022729"/>
    </source>
</evidence>
<dbReference type="EMBL" id="VAUV01000001">
    <property type="protein sequence ID" value="TLD72753.1"/>
    <property type="molecule type" value="Genomic_DNA"/>
</dbReference>
<dbReference type="InterPro" id="IPR011050">
    <property type="entry name" value="Pectin_lyase_fold/virulence"/>
</dbReference>
<dbReference type="NCBIfam" id="TIGR02595">
    <property type="entry name" value="PEP_CTERM"/>
    <property type="match status" value="1"/>
</dbReference>
<accession>A0A5R8KKA5</accession>
<dbReference type="Proteomes" id="UP000306196">
    <property type="component" value="Unassembled WGS sequence"/>
</dbReference>
<keyword evidence="1" id="KW-0732">Signal</keyword>
<name>A0A5R8KKA5_9BACT</name>
<dbReference type="InterPro" id="IPR013425">
    <property type="entry name" value="Autotrns_rpt"/>
</dbReference>
<comment type="caution">
    <text evidence="2">The sequence shown here is derived from an EMBL/GenBank/DDBJ whole genome shotgun (WGS) entry which is preliminary data.</text>
</comment>
<evidence type="ECO:0000313" key="3">
    <source>
        <dbReference type="Proteomes" id="UP000306196"/>
    </source>
</evidence>
<dbReference type="RefSeq" id="WP_138084376.1">
    <property type="nucleotide sequence ID" value="NZ_VAUV01000001.1"/>
</dbReference>
<organism evidence="2 3">
    <name type="scientific">Phragmitibacter flavus</name>
    <dbReference type="NCBI Taxonomy" id="2576071"/>
    <lineage>
        <taxon>Bacteria</taxon>
        <taxon>Pseudomonadati</taxon>
        <taxon>Verrucomicrobiota</taxon>
        <taxon>Verrucomicrobiia</taxon>
        <taxon>Verrucomicrobiales</taxon>
        <taxon>Verrucomicrobiaceae</taxon>
        <taxon>Phragmitibacter</taxon>
    </lineage>
</organism>
<sequence length="3305" mass="329111">MVPSFFSTHNTISACLVSACLSGLTAPAIHGQTTWDAEASPNLNWSEPLNWSDNLSPAAKAVIFGAAGTSANVGTVTSIVDANFSINSLAFTHAGASTFHHLQIGSGETLTVGSAATSGNVFTIQGASTAELGYTTFSGGGSLVINSPGQNFLMQNTQDAATPPMVLDLSGLSNFEATVNQFNMGVGTGRSRANLLLSTGSNRITANVIRFANASGNGGGANVLKLGESNEFNATNIVVGAGRSSATMDFHAGLVDPTLKIRGATGGSSRANLSLGNNSTQYSASAGGSTNSTAVVNLSGVGAEVDFLLNDLVLGIGGSVASNTVGHGIGTLSFDGGTVDATNVILGLALNLNNLGTDPDNGSETHGTLNVQGGIFNAANISIGENRDNDVADVADINSFSRGRLNISGGVTTVANDIVVGSHLGNSTGVAEGFVNLSGGMVTVGGNITEGAGDSALNRSTLTLSGATLDMTGGVINVDTFSFSSGTLMNVSEINNGLTGLTVTPGGSFANPAILEGVNTYTGGTTINGILQVGAGGETGNLGSGGVVFNGAGVLVFNRSNLMVIDQSISGGFLARVQQVGTGRTVLSQANTYGGGTTVSAGVLSAQHEDALSGSEFVEVFGGGSLHVVLGATTGALKVLELFDDDFTNLYLEDGSTIGVQLGSSISTQNNTAFTDGDVTVKLFGNSGMEVTDGEIFNILTTGTAGGLNGASYELLVYNATNFSVQNFNQSNNLLSVTVNSEDELAAAYWFGNKVAGHLNEWAISSSSTSNWATDITGAATALVPGQNTDVFVSATGATLQSNMTLGSDMSIKSLTITDATPVTLTDELYALTLTGLNSISNRTISVESGAGAVTMDVVVNFSGVAPVIEVNNAGGLSFTRRLVGDSGFTKTGSGTMTLAGVNSNQYTGTVTVNEGLLELAKSSGVAITGDLVIGDGAGTDTVRLIGSSEQIADTSEVTVNAGGVLDLNGFSESVDALSGAGTVTNSNVGASLLTRRGGGGGGTFAGVIENGSGLVSVVKTGAGMQVFSGANTYTGGTQVLEGTLQLGANDTMANGGAVLVSGPTAVFDVAAFSDQVGQITLENGGTIAGTTGVLTSGLNFDLRDGTVSAILGGDGQLVKTTAGVVTLSGANQYTGLTAIEQGTVNLQAGGSIGVEGASAGSLRIANGATASLIAEAGSALQVGAGASSFLHVGVHSSSAIVGASRGLMDLSALTDFTANVGQFYLGVNVGSSNSGSDEGVVILAENNYIVASNQVLMGFSNSYGNNGPVSRLTLGSGLSVFETPLMTIGGRKSDAEVDIAAGGTWNLSNGSGGQTTLYVGRNDVNSGTVATGELDLTGGAFVADLGLFSVGEKTAAGNGGAEGDFISGASADNLVRAEEIRVGQLIAGGSAGARGLGSFTWNGGALSAGEINLGVLGGTLGTARGDLILNGGLVSVDGNINDGGGTSLLNLNGAILDMKGGEIGSAANVIDTLLLQSGTLRNVAQINGGAGLVKTGSGELILDGVNTYTGLTQVNEGRLWVTSEDGMNGTSGVSVASGATFDYSPGGGQSLSLATLDLANGSTIGAEVVDGSIVVGNATTVAGTVTVNVFGSAGVNYNDGQVYVVDIIKATAGSLGNTGYALGNYYNQTNFVVNSVGGNTDSIFVNITGQAQLAQAFWKGGFAESEGVWSVSNGSTSSNWTEDAAGLNDTPQVPGFLTDVIFSASNADPAQQAAMSLGANMNMGTLTFADADPARLQDVAYQLTLHGADAITVLNTAGLVELNTTLNFANADAQVEVQAGSGDLEFGWIVGGDNGFTKTGNGTLTLSGAVDNTNTGEIVVEEGLLVLAKEAGNDAISGGLVVENGGTARLENSGQFAESADLEVNGSGLFDLNGLTAMIDALNGNGRVSNLAAGAGLLQMGQGGGSGSFSGLIEDGAGGGSVEKVGSGVQTLSGSQTFTGLTRVSEGALAYGSDDVLAGDVTVSGGTAVLDIGQYDDEVGLVTLDGGGTITGTTGLLSSTADFNLRDGTVGANLGGNVGVRKSGSGTVTMLSTGNVYTGVTAVDQGTLVIGVNQTLPQSGAVTIGSGGTVGELDLTNASQTVSSLTFASISTSAYNEVHIGAGQTLSITGVDSLKVGLPGEVGRTTNALFDGGGRLEVINSSGIIEVGRSNLDQGLATNNAVLDLRELGNFTADVNQLRVADNSRNAATLWLSNTSNHITANVVSVGNSRTNNSGNRAELWLGAGENVIATTQLDVGRGKQQSAPARMDFGTDTGTLVLTGKTPGSGVNINIGRNSEVGTSSTVTGILDLTGHDVAVIANDVVIGQRDASGTGGAVGTLNFDQGTFVANRLFIGTRSNGATVTGTLNVGGGIFEVNDLIRLGSANGETVNAVLNLTGGTFITHADIIDGAGDGITNSRLTLNGAVLDMDGMSIGGATTESLIDTLELESGELRNVFEINLGAGLTKTTGGLLKLSGTNTYSGATNVNGGTLLVTSVNAMNGDAAVTVAAGATFDFAAGGGTLNLDSLSLAGGSSIGAEVGSPTVGSIRVNDATAVSATGAISVNVYGVSGVAAGGTHVLVNAEAGGILTSGGATYSLGNVYNATNFSVDPTDLTVTDTQILIGTTAVAGLAEAYWFGGFAGSPADWSVSDGGGLSGNSNWVTDIAPAGNNTGLVPGENTNVIFSATGASNQGAMTMSTNMSVGSLTFNDTTEVVLDADGRVLTLNGENAVTVNEGAGEVTLNVGVNLTNALPQLLVALDERLAIAGPLSGNAFTKTGAGVLRLGGAGANTYTGKVVVSAGVLELAKAAGTDAISGDLDIGDGSGPAAVVLMGSEQIANSGAVAIAADGVFDLNGHTETIGALNGPGQVINGSVGASKIEVQGGGVFSGIIAEDDDAGAIALTKSGSGTLTLSGSEANTNTGLTSVLQGVLELAKTDGTDALGSSEIFIQTLGAGTSVLRLAADNQLRDNVVVRMEANGGNNALFDLNGQAQSVGGLTLSTTTFGGATVRTGADGVLTLNGDIQFDMNRGADGNTPRFLLITGTGTTGTAAPGTGVLDLGGEERTITVNSPVTAEDTDATIETVIRNGGINKAGDERLYLTANNTYAGTTTVSAGTLLVNGSHGGGGAYSVASGAALGGSGSVSLAAGESVSVTGVLSVGNVSDTVGSSFEVVTSGIGALAFEDNSFLDLDIYGGGGHGSTVSDDHADYLDLQGALEVGSNVALRVSVDTDSIIDNWLAGDTWRLIDWNGLNYMGQPFVFDFELEDELLANNLIWDLSDLYVGGTVSLAVVPEPSRMLLLLSAAAMLVGRRRRTSTQASVDPQCC</sequence>
<protein>
    <submittedName>
        <fullName evidence="2">PEP-CTERM sorting domain-containing protein</fullName>
    </submittedName>
</protein>
<dbReference type="InterPro" id="IPR013424">
    <property type="entry name" value="Ice-binding_C"/>
</dbReference>
<dbReference type="Pfam" id="PF12951">
    <property type="entry name" value="PATR"/>
    <property type="match status" value="13"/>
</dbReference>
<evidence type="ECO:0000313" key="2">
    <source>
        <dbReference type="EMBL" id="TLD72753.1"/>
    </source>
</evidence>
<gene>
    <name evidence="2" type="ORF">FEM03_01375</name>
</gene>
<dbReference type="NCBIfam" id="TIGR02601">
    <property type="entry name" value="autotrns_rpt"/>
    <property type="match status" value="12"/>
</dbReference>
<proteinExistence type="predicted"/>
<dbReference type="OrthoDB" id="200362at2"/>
<keyword evidence="3" id="KW-1185">Reference proteome</keyword>
<reference evidence="2 3" key="1">
    <citation type="submission" date="2019-05" db="EMBL/GenBank/DDBJ databases">
        <title>Verrucobacter flavum gen. nov., sp. nov. a new member of the family Verrucomicrobiaceae.</title>
        <authorList>
            <person name="Szuroczki S."/>
            <person name="Abbaszade G."/>
            <person name="Szabo A."/>
            <person name="Felfoldi T."/>
            <person name="Schumann P."/>
            <person name="Boka K."/>
            <person name="Keki Z."/>
            <person name="Toumi M."/>
            <person name="Toth E."/>
        </authorList>
    </citation>
    <scope>NUCLEOTIDE SEQUENCE [LARGE SCALE GENOMIC DNA]</scope>
    <source>
        <strain evidence="2 3">MG-N-17</strain>
    </source>
</reference>